<accession>A0AAV9WBN7</accession>
<dbReference type="Proteomes" id="UP001370758">
    <property type="component" value="Unassembled WGS sequence"/>
</dbReference>
<gene>
    <name evidence="1" type="ORF">TWF481_006861</name>
</gene>
<keyword evidence="2" id="KW-1185">Reference proteome</keyword>
<sequence>MHSRPFSITYPIQRSRWPVVQASLRQRDFTYAQEPHTLLEEMRRIKSSGEARGWNHPAPPFVSVRNGVTGLSFMPSLNDAQIRYLLSEKAGPKVKGISPSLNWSLWKYPLAQEHGP</sequence>
<evidence type="ECO:0000313" key="2">
    <source>
        <dbReference type="Proteomes" id="UP001370758"/>
    </source>
</evidence>
<protein>
    <submittedName>
        <fullName evidence="1">Uncharacterized protein</fullName>
    </submittedName>
</protein>
<comment type="caution">
    <text evidence="1">The sequence shown here is derived from an EMBL/GenBank/DDBJ whole genome shotgun (WGS) entry which is preliminary data.</text>
</comment>
<evidence type="ECO:0000313" key="1">
    <source>
        <dbReference type="EMBL" id="KAK6504926.1"/>
    </source>
</evidence>
<reference evidence="1 2" key="1">
    <citation type="submission" date="2023-08" db="EMBL/GenBank/DDBJ databases">
        <authorList>
            <person name="Palmer J.M."/>
        </authorList>
    </citation>
    <scope>NUCLEOTIDE SEQUENCE [LARGE SCALE GENOMIC DNA]</scope>
    <source>
        <strain evidence="1 2">TWF481</strain>
    </source>
</reference>
<proteinExistence type="predicted"/>
<dbReference type="EMBL" id="JAVHJL010000004">
    <property type="protein sequence ID" value="KAK6504926.1"/>
    <property type="molecule type" value="Genomic_DNA"/>
</dbReference>
<dbReference type="AlphaFoldDB" id="A0AAV9WBN7"/>
<organism evidence="1 2">
    <name type="scientific">Arthrobotrys musiformis</name>
    <dbReference type="NCBI Taxonomy" id="47236"/>
    <lineage>
        <taxon>Eukaryota</taxon>
        <taxon>Fungi</taxon>
        <taxon>Dikarya</taxon>
        <taxon>Ascomycota</taxon>
        <taxon>Pezizomycotina</taxon>
        <taxon>Orbiliomycetes</taxon>
        <taxon>Orbiliales</taxon>
        <taxon>Orbiliaceae</taxon>
        <taxon>Arthrobotrys</taxon>
    </lineage>
</organism>
<name>A0AAV9WBN7_9PEZI</name>